<evidence type="ECO:0000256" key="1">
    <source>
        <dbReference type="ARBA" id="ARBA00004651"/>
    </source>
</evidence>
<dbReference type="InterPro" id="IPR008457">
    <property type="entry name" value="Cu-R_CopD_dom"/>
</dbReference>
<evidence type="ECO:0000313" key="9">
    <source>
        <dbReference type="Proteomes" id="UP000003423"/>
    </source>
</evidence>
<keyword evidence="5 6" id="KW-0472">Membrane</keyword>
<keyword evidence="4 6" id="KW-1133">Transmembrane helix</keyword>
<dbReference type="OrthoDB" id="4981at2157"/>
<dbReference type="PATRIC" id="fig|859350.6.peg.706"/>
<evidence type="ECO:0000259" key="7">
    <source>
        <dbReference type="Pfam" id="PF05425"/>
    </source>
</evidence>
<comment type="subcellular location">
    <subcellularLocation>
        <location evidence="1">Cell membrane</location>
        <topology evidence="1">Multi-pass membrane protein</topology>
    </subcellularLocation>
</comment>
<dbReference type="GO" id="GO:0005886">
    <property type="term" value="C:plasma membrane"/>
    <property type="evidence" value="ECO:0007669"/>
    <property type="project" value="UniProtKB-SubCell"/>
</dbReference>
<keyword evidence="9" id="KW-1185">Reference proteome</keyword>
<gene>
    <name evidence="8" type="ORF">BD31_I0345</name>
</gene>
<dbReference type="Proteomes" id="UP000003423">
    <property type="component" value="Unassembled WGS sequence"/>
</dbReference>
<keyword evidence="3 6" id="KW-0812">Transmembrane</keyword>
<dbReference type="Pfam" id="PF05425">
    <property type="entry name" value="CopD"/>
    <property type="match status" value="1"/>
</dbReference>
<comment type="caution">
    <text evidence="8">The sequence shown here is derived from an EMBL/GenBank/DDBJ whole genome shotgun (WGS) entry which is preliminary data.</text>
</comment>
<organism evidence="8 9">
    <name type="scientific">Candidatus Nitrosopumilus salarius BD31</name>
    <dbReference type="NCBI Taxonomy" id="859350"/>
    <lineage>
        <taxon>Archaea</taxon>
        <taxon>Nitrososphaerota</taxon>
        <taxon>Nitrososphaeria</taxon>
        <taxon>Nitrosopumilales</taxon>
        <taxon>Nitrosopumilaceae</taxon>
        <taxon>Nitrosopumilus</taxon>
    </lineage>
</organism>
<keyword evidence="2" id="KW-1003">Cell membrane</keyword>
<evidence type="ECO:0000256" key="3">
    <source>
        <dbReference type="ARBA" id="ARBA00022692"/>
    </source>
</evidence>
<evidence type="ECO:0000256" key="4">
    <source>
        <dbReference type="ARBA" id="ARBA00022989"/>
    </source>
</evidence>
<evidence type="ECO:0000256" key="6">
    <source>
        <dbReference type="SAM" id="Phobius"/>
    </source>
</evidence>
<sequence length="165" mass="18281">MSAIEQAILTWIHLVSAAIWVGGSLFIGIVFSPLLKTMSNSVEERMQIMIRVGRRFNKIAVPSLIILMTTGLYSSFALLSKPDLLVGTSYGTFLIIKILLVIALIVTYVIHVRVIRKDVEVKIMSNQMLNPDIQKLRKKIIILGEITVVLSVAILFFASLLDAGV</sequence>
<dbReference type="GO" id="GO:0006825">
    <property type="term" value="P:copper ion transport"/>
    <property type="evidence" value="ECO:0007669"/>
    <property type="project" value="InterPro"/>
</dbReference>
<feature type="domain" description="Copper resistance protein D" evidence="7">
    <location>
        <begin position="51"/>
        <end position="161"/>
    </location>
</feature>
<name>I3D3G0_9ARCH</name>
<dbReference type="AlphaFoldDB" id="I3D3G0"/>
<feature type="transmembrane region" description="Helical" evidence="6">
    <location>
        <begin position="140"/>
        <end position="161"/>
    </location>
</feature>
<feature type="transmembrane region" description="Helical" evidence="6">
    <location>
        <begin position="12"/>
        <end position="35"/>
    </location>
</feature>
<proteinExistence type="predicted"/>
<dbReference type="PANTHER" id="PTHR34820">
    <property type="entry name" value="INNER MEMBRANE PROTEIN YEBZ"/>
    <property type="match status" value="1"/>
</dbReference>
<evidence type="ECO:0000256" key="5">
    <source>
        <dbReference type="ARBA" id="ARBA00023136"/>
    </source>
</evidence>
<dbReference type="EMBL" id="AEXL02000075">
    <property type="protein sequence ID" value="EIJ66253.1"/>
    <property type="molecule type" value="Genomic_DNA"/>
</dbReference>
<reference evidence="8 9" key="1">
    <citation type="journal article" date="2012" name="J. Bacteriol.">
        <title>Genome sequence of "Candidatus Nitrosopumilus salaria" BD31, an ammonia-oxidizing archaeon from the San Francisco Bay estuary.</title>
        <authorList>
            <person name="Mosier A.C."/>
            <person name="Allen E.E."/>
            <person name="Kim M."/>
            <person name="Ferriera S."/>
            <person name="Francis C.A."/>
        </authorList>
    </citation>
    <scope>NUCLEOTIDE SEQUENCE [LARGE SCALE GENOMIC DNA]</scope>
    <source>
        <strain evidence="8 9">BD31</strain>
    </source>
</reference>
<dbReference type="RefSeq" id="WP_008298658.1">
    <property type="nucleotide sequence ID" value="NZ_AEXL02000075.1"/>
</dbReference>
<feature type="transmembrane region" description="Helical" evidence="6">
    <location>
        <begin position="56"/>
        <end position="78"/>
    </location>
</feature>
<protein>
    <recommendedName>
        <fullName evidence="7">Copper resistance protein D domain-containing protein</fullName>
    </recommendedName>
</protein>
<dbReference type="PANTHER" id="PTHR34820:SF4">
    <property type="entry name" value="INNER MEMBRANE PROTEIN YEBZ"/>
    <property type="match status" value="1"/>
</dbReference>
<evidence type="ECO:0000256" key="2">
    <source>
        <dbReference type="ARBA" id="ARBA00022475"/>
    </source>
</evidence>
<dbReference type="InterPro" id="IPR032694">
    <property type="entry name" value="CopC/D"/>
</dbReference>
<feature type="transmembrane region" description="Helical" evidence="6">
    <location>
        <begin position="90"/>
        <end position="110"/>
    </location>
</feature>
<evidence type="ECO:0000313" key="8">
    <source>
        <dbReference type="EMBL" id="EIJ66253.1"/>
    </source>
</evidence>
<accession>I3D3G0</accession>